<gene>
    <name evidence="1" type="ORF">H6G83_26375</name>
</gene>
<evidence type="ECO:0008006" key="3">
    <source>
        <dbReference type="Google" id="ProtNLM"/>
    </source>
</evidence>
<dbReference type="RefSeq" id="WP_190477525.1">
    <property type="nucleotide sequence ID" value="NZ_JACJSG010000044.1"/>
</dbReference>
<sequence>MESDMNFIVMQNLKMLIKIKNSRFLLAVATLTAFNFIAFMPYFQQPPAHAQSRKIIITENKLLISASANNKFKTFVEKQTYSIAYPQNWFVTRSWRNLVHITNRRLPKTGDGSFPDYLIKTDVQILEENFQSVLTRESSSPSPDGDRLIKRESLKIDGKNAVRLWFTGEGTEMLLTLLPYKGNKTAYMITFYTKNNSHFLPLIERMHSSFKSLN</sequence>
<dbReference type="EMBL" id="JACJSG010000044">
    <property type="protein sequence ID" value="MBD2504095.1"/>
    <property type="molecule type" value="Genomic_DNA"/>
</dbReference>
<evidence type="ECO:0000313" key="2">
    <source>
        <dbReference type="Proteomes" id="UP000661112"/>
    </source>
</evidence>
<keyword evidence="2" id="KW-1185">Reference proteome</keyword>
<name>A0ABR8DCK5_9NOST</name>
<accession>A0ABR8DCK5</accession>
<comment type="caution">
    <text evidence="1">The sequence shown here is derived from an EMBL/GenBank/DDBJ whole genome shotgun (WGS) entry which is preliminary data.</text>
</comment>
<protein>
    <recommendedName>
        <fullName evidence="3">DUF1795 domain-containing protein</fullName>
    </recommendedName>
</protein>
<proteinExistence type="predicted"/>
<dbReference type="Proteomes" id="UP000661112">
    <property type="component" value="Unassembled WGS sequence"/>
</dbReference>
<reference evidence="1 2" key="1">
    <citation type="journal article" date="2020" name="ISME J.">
        <title>Comparative genomics reveals insights into cyanobacterial evolution and habitat adaptation.</title>
        <authorList>
            <person name="Chen M.Y."/>
            <person name="Teng W.K."/>
            <person name="Zhao L."/>
            <person name="Hu C.X."/>
            <person name="Zhou Y.K."/>
            <person name="Han B.P."/>
            <person name="Song L.R."/>
            <person name="Shu W.S."/>
        </authorList>
    </citation>
    <scope>NUCLEOTIDE SEQUENCE [LARGE SCALE GENOMIC DNA]</scope>
    <source>
        <strain evidence="1 2">FACHB-119</strain>
    </source>
</reference>
<organism evidence="1 2">
    <name type="scientific">Anabaena azotica FACHB-119</name>
    <dbReference type="NCBI Taxonomy" id="947527"/>
    <lineage>
        <taxon>Bacteria</taxon>
        <taxon>Bacillati</taxon>
        <taxon>Cyanobacteriota</taxon>
        <taxon>Cyanophyceae</taxon>
        <taxon>Nostocales</taxon>
        <taxon>Nostocaceae</taxon>
        <taxon>Anabaena</taxon>
        <taxon>Anabaena azotica</taxon>
    </lineage>
</organism>
<evidence type="ECO:0000313" key="1">
    <source>
        <dbReference type="EMBL" id="MBD2504095.1"/>
    </source>
</evidence>